<gene>
    <name evidence="7" type="primary">LOC113210922</name>
</gene>
<reference evidence="7" key="1">
    <citation type="submission" date="2025-08" db="UniProtKB">
        <authorList>
            <consortium name="RefSeq"/>
        </authorList>
    </citation>
    <scope>IDENTIFICATION</scope>
    <source>
        <tissue evidence="7">Whole organism</tissue>
    </source>
</reference>
<organism evidence="6 7">
    <name type="scientific">Frankliniella occidentalis</name>
    <name type="common">Western flower thrips</name>
    <name type="synonym">Euthrips occidentalis</name>
    <dbReference type="NCBI Taxonomy" id="133901"/>
    <lineage>
        <taxon>Eukaryota</taxon>
        <taxon>Metazoa</taxon>
        <taxon>Ecdysozoa</taxon>
        <taxon>Arthropoda</taxon>
        <taxon>Hexapoda</taxon>
        <taxon>Insecta</taxon>
        <taxon>Pterygota</taxon>
        <taxon>Neoptera</taxon>
        <taxon>Paraneoptera</taxon>
        <taxon>Thysanoptera</taxon>
        <taxon>Terebrantia</taxon>
        <taxon>Thripoidea</taxon>
        <taxon>Thripidae</taxon>
        <taxon>Frankliniella</taxon>
    </lineage>
</organism>
<feature type="compositionally biased region" description="Polar residues" evidence="3">
    <location>
        <begin position="368"/>
        <end position="378"/>
    </location>
</feature>
<keyword evidence="4" id="KW-0732">Signal</keyword>
<feature type="region of interest" description="Disordered" evidence="3">
    <location>
        <begin position="24"/>
        <end position="44"/>
    </location>
</feature>
<feature type="compositionally biased region" description="Pro residues" evidence="3">
    <location>
        <begin position="418"/>
        <end position="429"/>
    </location>
</feature>
<dbReference type="PROSITE" id="PS50835">
    <property type="entry name" value="IG_LIKE"/>
    <property type="match status" value="1"/>
</dbReference>
<feature type="compositionally biased region" description="Low complexity" evidence="3">
    <location>
        <begin position="430"/>
        <end position="443"/>
    </location>
</feature>
<dbReference type="GO" id="GO:0031012">
    <property type="term" value="C:extracellular matrix"/>
    <property type="evidence" value="ECO:0007669"/>
    <property type="project" value="TreeGrafter"/>
</dbReference>
<feature type="domain" description="Ig-like" evidence="5">
    <location>
        <begin position="178"/>
        <end position="279"/>
    </location>
</feature>
<dbReference type="SUPFAM" id="SSF82895">
    <property type="entry name" value="TSP-1 type 1 repeat"/>
    <property type="match status" value="4"/>
</dbReference>
<protein>
    <submittedName>
        <fullName evidence="7">Protein madd-4-like</fullName>
    </submittedName>
</protein>
<feature type="compositionally biased region" description="Acidic residues" evidence="3">
    <location>
        <begin position="298"/>
        <end position="312"/>
    </location>
</feature>
<evidence type="ECO:0000256" key="2">
    <source>
        <dbReference type="ARBA" id="ARBA00022525"/>
    </source>
</evidence>
<dbReference type="InterPro" id="IPR036179">
    <property type="entry name" value="Ig-like_dom_sf"/>
</dbReference>
<evidence type="ECO:0000256" key="1">
    <source>
        <dbReference type="ARBA" id="ARBA00004613"/>
    </source>
</evidence>
<feature type="region of interest" description="Disordered" evidence="3">
    <location>
        <begin position="731"/>
        <end position="755"/>
    </location>
</feature>
<dbReference type="OrthoDB" id="5781878at2759"/>
<dbReference type="GO" id="GO:0006508">
    <property type="term" value="P:proteolysis"/>
    <property type="evidence" value="ECO:0007669"/>
    <property type="project" value="TreeGrafter"/>
</dbReference>
<feature type="compositionally biased region" description="Acidic residues" evidence="3">
    <location>
        <begin position="736"/>
        <end position="745"/>
    </location>
</feature>
<dbReference type="PANTHER" id="PTHR13723">
    <property type="entry name" value="ADAMTS A DISINTEGRIN AND METALLOPROTEASE WITH THROMBOSPONDIN MOTIFS PROTEASE"/>
    <property type="match status" value="1"/>
</dbReference>
<evidence type="ECO:0000256" key="4">
    <source>
        <dbReference type="SAM" id="SignalP"/>
    </source>
</evidence>
<dbReference type="InterPro" id="IPR003598">
    <property type="entry name" value="Ig_sub2"/>
</dbReference>
<dbReference type="PROSITE" id="PS50092">
    <property type="entry name" value="TSP1"/>
    <property type="match status" value="3"/>
</dbReference>
<sequence>MLPGTIMPLPVMALLAFANLTQPGQPWPRPPSSPQHQPAGRWSTASWEPCSNPCGAGEEQRQVSCVLEDVSGTLLVAADGFCAPPRPTGTRPCYQSRSECANAWVTGDWGQCSAKCGGGQRSRVVECHAGAGRGGAEGAGAAPSGAPLAVLAVPLPDAQCVAQLRPAERRDCNLHPCPDGRRLWLRTSDDRKPRRIRLFSKFTLRCPFHVFWTPADDRSKRKYAWFKDERRLPLHEDKYTQTDNGELRVKGADEPDSGIYKCASLTANPQGRSHTMTVKLERVPGEPAPTRRPLKVEEDPDDSPEDATEETSDAGPGPSAHPTVPAKVTASAKNTSLSEIPNIDEVADNSLLATAATAPAGSAVGDKSTGSAAGSTTPGLGPEQPPSEQSPAEQPPVEQPPAEQPPAEQPPAEQLPTVQPPAEQPPAEQPPAEQLPVEQQLARRTVRRREVEAFATDAPAGDDGDDNDDSTSSSSLDGEISVPAARYDASAFSGCSAACGPAGLRQRAVRCVDSESEAQLPLAACEDLGPPPPPQEACNRVDCPPAWEWPAWTGIKCSRTCGGGAKWRQARCSQRRADGTDVTLDAAECAHLGAGEERRSCHKAPCRVTLREGGLLRLDCAVVNGTWRRNGSAVNLEDAHKYLANDDTGTLLVYDAVPGDAGLYLCDEDEGGGRISTHRFDVTVLPPMPMPVRPGDDDLFIRVCNATTEASESGTVVDVPLENADVKSTVSHVAGDDDGGEEATEEPQATGPPFPWHRLFGPAAPVRSRVLGIFS</sequence>
<evidence type="ECO:0000259" key="5">
    <source>
        <dbReference type="PROSITE" id="PS50835"/>
    </source>
</evidence>
<dbReference type="RefSeq" id="XP_026284908.2">
    <property type="nucleotide sequence ID" value="XM_026429123.2"/>
</dbReference>
<feature type="region of interest" description="Disordered" evidence="3">
    <location>
        <begin position="280"/>
        <end position="334"/>
    </location>
</feature>
<proteinExistence type="predicted"/>
<dbReference type="GO" id="GO:0004222">
    <property type="term" value="F:metalloendopeptidase activity"/>
    <property type="evidence" value="ECO:0007669"/>
    <property type="project" value="TreeGrafter"/>
</dbReference>
<feature type="compositionally biased region" description="Pro residues" evidence="3">
    <location>
        <begin position="393"/>
        <end position="409"/>
    </location>
</feature>
<evidence type="ECO:0000256" key="3">
    <source>
        <dbReference type="SAM" id="MobiDB-lite"/>
    </source>
</evidence>
<dbReference type="SMART" id="SM00409">
    <property type="entry name" value="IG"/>
    <property type="match status" value="2"/>
</dbReference>
<dbReference type="InterPro" id="IPR003599">
    <property type="entry name" value="Ig_sub"/>
</dbReference>
<dbReference type="InterPro" id="IPR050439">
    <property type="entry name" value="ADAMTS_ADAMTS-like"/>
</dbReference>
<dbReference type="InterPro" id="IPR000884">
    <property type="entry name" value="TSP1_rpt"/>
</dbReference>
<evidence type="ECO:0000313" key="7">
    <source>
        <dbReference type="RefSeq" id="XP_026284908.2"/>
    </source>
</evidence>
<dbReference type="GeneID" id="113210922"/>
<accession>A0A6J1SVH9</accession>
<dbReference type="Gene3D" id="2.20.100.10">
    <property type="entry name" value="Thrombospondin type-1 (TSP1) repeat"/>
    <property type="match status" value="4"/>
</dbReference>
<dbReference type="SUPFAM" id="SSF48726">
    <property type="entry name" value="Immunoglobulin"/>
    <property type="match status" value="2"/>
</dbReference>
<feature type="compositionally biased region" description="Acidic residues" evidence="3">
    <location>
        <begin position="460"/>
        <end position="469"/>
    </location>
</feature>
<feature type="signal peptide" evidence="4">
    <location>
        <begin position="1"/>
        <end position="23"/>
    </location>
</feature>
<comment type="subcellular location">
    <subcellularLocation>
        <location evidence="1">Secreted</location>
    </subcellularLocation>
</comment>
<dbReference type="Proteomes" id="UP000504606">
    <property type="component" value="Unplaced"/>
</dbReference>
<dbReference type="InterPro" id="IPR013783">
    <property type="entry name" value="Ig-like_fold"/>
</dbReference>
<dbReference type="PANTHER" id="PTHR13723:SF281">
    <property type="entry name" value="PAPILIN"/>
    <property type="match status" value="1"/>
</dbReference>
<dbReference type="SMART" id="SM00408">
    <property type="entry name" value="IGc2"/>
    <property type="match status" value="2"/>
</dbReference>
<evidence type="ECO:0000313" key="6">
    <source>
        <dbReference type="Proteomes" id="UP000504606"/>
    </source>
</evidence>
<dbReference type="SMART" id="SM00209">
    <property type="entry name" value="TSP1"/>
    <property type="match status" value="4"/>
</dbReference>
<dbReference type="Gene3D" id="2.60.40.10">
    <property type="entry name" value="Immunoglobulins"/>
    <property type="match status" value="2"/>
</dbReference>
<feature type="chain" id="PRO_5039605895" evidence="4">
    <location>
        <begin position="24"/>
        <end position="775"/>
    </location>
</feature>
<name>A0A6J1SVH9_FRAOC</name>
<dbReference type="GO" id="GO:0005576">
    <property type="term" value="C:extracellular region"/>
    <property type="evidence" value="ECO:0007669"/>
    <property type="project" value="UniProtKB-SubCell"/>
</dbReference>
<dbReference type="Pfam" id="PF19030">
    <property type="entry name" value="TSP1_ADAMTS"/>
    <property type="match status" value="4"/>
</dbReference>
<keyword evidence="2" id="KW-0964">Secreted</keyword>
<dbReference type="AlphaFoldDB" id="A0A6J1SVH9"/>
<feature type="region of interest" description="Disordered" evidence="3">
    <location>
        <begin position="360"/>
        <end position="479"/>
    </location>
</feature>
<dbReference type="KEGG" id="foc:113210922"/>
<dbReference type="InterPro" id="IPR036383">
    <property type="entry name" value="TSP1_rpt_sf"/>
</dbReference>
<dbReference type="InterPro" id="IPR007110">
    <property type="entry name" value="Ig-like_dom"/>
</dbReference>
<keyword evidence="6" id="KW-1185">Reference proteome</keyword>
<dbReference type="GO" id="GO:0030198">
    <property type="term" value="P:extracellular matrix organization"/>
    <property type="evidence" value="ECO:0007669"/>
    <property type="project" value="TreeGrafter"/>
</dbReference>